<comment type="caution">
    <text evidence="3">The sequence shown here is derived from an EMBL/GenBank/DDBJ whole genome shotgun (WGS) entry which is preliminary data.</text>
</comment>
<dbReference type="Gene3D" id="1.10.10.2520">
    <property type="entry name" value="Cell wall hydrolase SleB, domain 1"/>
    <property type="match status" value="1"/>
</dbReference>
<evidence type="ECO:0000313" key="4">
    <source>
        <dbReference type="Proteomes" id="UP001597237"/>
    </source>
</evidence>
<dbReference type="RefSeq" id="WP_377283630.1">
    <property type="nucleotide sequence ID" value="NZ_JBHRSI010000009.1"/>
</dbReference>
<evidence type="ECO:0000313" key="3">
    <source>
        <dbReference type="EMBL" id="MFD1784424.1"/>
    </source>
</evidence>
<protein>
    <submittedName>
        <fullName evidence="3">Cell wall hydrolase</fullName>
    </submittedName>
</protein>
<proteinExistence type="predicted"/>
<sequence length="390" mass="41436">MASPRLHIGVRSVFASALAAVALLGCMTSREEARRADPPRITDLSEQGLARYTAGMDPAMLTLARRHDPASKPDLWGRPEGWASLDLAEAPDLGFFTAQDATAEQLNDLLPFSDGPIHPMRPFVLKASGQDRERALKCLTEAVYYEAAREPIEGQRAVAQTVINRLRHPEYPKSVCGVVYQGSARTTGCQFSFTCDGSLRWAPEPALWARARKVAEAALNGYVAQEVGPATHYHADYVAPYWAPTLAKLTKIGAHIFYRWTGPAGQPAAFTGRYAGGEARLTPAILGGIDRRTQGLIAPEAQGIPAGRTVALSVGGEVRTYKVADATAAGGERTRVIGTLTPARRKPTADEVRKINESLAALEAPKPAAAAAPDNATPAAAAPETAAAAP</sequence>
<keyword evidence="3" id="KW-0378">Hydrolase</keyword>
<gene>
    <name evidence="3" type="ORF">ACFSC0_13540</name>
</gene>
<feature type="domain" description="Cell wall hydrolase SleB" evidence="2">
    <location>
        <begin position="150"/>
        <end position="258"/>
    </location>
</feature>
<evidence type="ECO:0000259" key="2">
    <source>
        <dbReference type="Pfam" id="PF07486"/>
    </source>
</evidence>
<dbReference type="InterPro" id="IPR042047">
    <property type="entry name" value="SleB_dom1"/>
</dbReference>
<dbReference type="InterPro" id="IPR011105">
    <property type="entry name" value="Cell_wall_hydrolase_SleB"/>
</dbReference>
<feature type="region of interest" description="Disordered" evidence="1">
    <location>
        <begin position="364"/>
        <end position="390"/>
    </location>
</feature>
<evidence type="ECO:0000256" key="1">
    <source>
        <dbReference type="SAM" id="MobiDB-lite"/>
    </source>
</evidence>
<keyword evidence="4" id="KW-1185">Reference proteome</keyword>
<organism evidence="3 4">
    <name type="scientific">Phenylobacterium terrae</name>
    <dbReference type="NCBI Taxonomy" id="2665495"/>
    <lineage>
        <taxon>Bacteria</taxon>
        <taxon>Pseudomonadati</taxon>
        <taxon>Pseudomonadota</taxon>
        <taxon>Alphaproteobacteria</taxon>
        <taxon>Caulobacterales</taxon>
        <taxon>Caulobacteraceae</taxon>
        <taxon>Phenylobacterium</taxon>
    </lineage>
</organism>
<dbReference type="PROSITE" id="PS51257">
    <property type="entry name" value="PROKAR_LIPOPROTEIN"/>
    <property type="match status" value="1"/>
</dbReference>
<name>A0ABW4N2M3_9CAUL</name>
<reference evidence="4" key="1">
    <citation type="journal article" date="2019" name="Int. J. Syst. Evol. Microbiol.">
        <title>The Global Catalogue of Microorganisms (GCM) 10K type strain sequencing project: providing services to taxonomists for standard genome sequencing and annotation.</title>
        <authorList>
            <consortium name="The Broad Institute Genomics Platform"/>
            <consortium name="The Broad Institute Genome Sequencing Center for Infectious Disease"/>
            <person name="Wu L."/>
            <person name="Ma J."/>
        </authorList>
    </citation>
    <scope>NUCLEOTIDE SEQUENCE [LARGE SCALE GENOMIC DNA]</scope>
    <source>
        <strain evidence="4">DFY28</strain>
    </source>
</reference>
<dbReference type="EMBL" id="JBHUEY010000001">
    <property type="protein sequence ID" value="MFD1784424.1"/>
    <property type="molecule type" value="Genomic_DNA"/>
</dbReference>
<dbReference type="GO" id="GO:0016787">
    <property type="term" value="F:hydrolase activity"/>
    <property type="evidence" value="ECO:0007669"/>
    <property type="project" value="UniProtKB-KW"/>
</dbReference>
<dbReference type="Proteomes" id="UP001597237">
    <property type="component" value="Unassembled WGS sequence"/>
</dbReference>
<dbReference type="Pfam" id="PF07486">
    <property type="entry name" value="Hydrolase_2"/>
    <property type="match status" value="1"/>
</dbReference>
<accession>A0ABW4N2M3</accession>